<dbReference type="Gene3D" id="3.40.50.720">
    <property type="entry name" value="NAD(P)-binding Rossmann-like Domain"/>
    <property type="match status" value="1"/>
</dbReference>
<dbReference type="Gene3D" id="3.30.360.10">
    <property type="entry name" value="Dihydrodipicolinate Reductase, domain 2"/>
    <property type="match status" value="1"/>
</dbReference>
<dbReference type="InterPro" id="IPR051450">
    <property type="entry name" value="Gfo/Idh/MocA_Oxidoreductases"/>
</dbReference>
<dbReference type="PANTHER" id="PTHR43377">
    <property type="entry name" value="BILIVERDIN REDUCTASE A"/>
    <property type="match status" value="1"/>
</dbReference>
<dbReference type="AlphaFoldDB" id="A0A382YJU5"/>
<dbReference type="InterPro" id="IPR000683">
    <property type="entry name" value="Gfo/Idh/MocA-like_OxRdtase_N"/>
</dbReference>
<protein>
    <recommendedName>
        <fullName evidence="1">Gfo/Idh/MocA-like oxidoreductase N-terminal domain-containing protein</fullName>
    </recommendedName>
</protein>
<organism evidence="2">
    <name type="scientific">marine metagenome</name>
    <dbReference type="NCBI Taxonomy" id="408172"/>
    <lineage>
        <taxon>unclassified sequences</taxon>
        <taxon>metagenomes</taxon>
        <taxon>ecological metagenomes</taxon>
    </lineage>
</organism>
<sequence>MHNIAVIGCGYWAEVVVKNINKNNKLNFKYLVCRNKKNSSKFKKIIKFRNIKQLISKYQIDGIYAVAEPKTNLSIVKFAYQKKIPCIIEKPMATNTKDAQKIYDYAYKKKLPIFLNQSHFYDNKFLQLSKFVKEKRKIKKILIIEGGNGPFRKNVHPIWDWGIHAVTA</sequence>
<dbReference type="Pfam" id="PF01408">
    <property type="entry name" value="GFO_IDH_MocA"/>
    <property type="match status" value="1"/>
</dbReference>
<dbReference type="GO" id="GO:0000166">
    <property type="term" value="F:nucleotide binding"/>
    <property type="evidence" value="ECO:0007669"/>
    <property type="project" value="InterPro"/>
</dbReference>
<feature type="domain" description="Gfo/Idh/MocA-like oxidoreductase N-terminal" evidence="1">
    <location>
        <begin position="3"/>
        <end position="114"/>
    </location>
</feature>
<dbReference type="EMBL" id="UINC01176221">
    <property type="protein sequence ID" value="SVD83249.1"/>
    <property type="molecule type" value="Genomic_DNA"/>
</dbReference>
<evidence type="ECO:0000259" key="1">
    <source>
        <dbReference type="Pfam" id="PF01408"/>
    </source>
</evidence>
<reference evidence="2" key="1">
    <citation type="submission" date="2018-05" db="EMBL/GenBank/DDBJ databases">
        <authorList>
            <person name="Lanie J.A."/>
            <person name="Ng W.-L."/>
            <person name="Kazmierczak K.M."/>
            <person name="Andrzejewski T.M."/>
            <person name="Davidsen T.M."/>
            <person name="Wayne K.J."/>
            <person name="Tettelin H."/>
            <person name="Glass J.I."/>
            <person name="Rusch D."/>
            <person name="Podicherti R."/>
            <person name="Tsui H.-C.T."/>
            <person name="Winkler M.E."/>
        </authorList>
    </citation>
    <scope>NUCLEOTIDE SEQUENCE</scope>
</reference>
<dbReference type="SUPFAM" id="SSF51735">
    <property type="entry name" value="NAD(P)-binding Rossmann-fold domains"/>
    <property type="match status" value="1"/>
</dbReference>
<accession>A0A382YJU5</accession>
<dbReference type="InterPro" id="IPR036291">
    <property type="entry name" value="NAD(P)-bd_dom_sf"/>
</dbReference>
<proteinExistence type="predicted"/>
<name>A0A382YJU5_9ZZZZ</name>
<gene>
    <name evidence="2" type="ORF">METZ01_LOCUS436103</name>
</gene>
<dbReference type="PANTHER" id="PTHR43377:SF1">
    <property type="entry name" value="BILIVERDIN REDUCTASE A"/>
    <property type="match status" value="1"/>
</dbReference>
<evidence type="ECO:0000313" key="2">
    <source>
        <dbReference type="EMBL" id="SVD83249.1"/>
    </source>
</evidence>
<feature type="non-terminal residue" evidence="2">
    <location>
        <position position="168"/>
    </location>
</feature>